<evidence type="ECO:0000256" key="1">
    <source>
        <dbReference type="SAM" id="Coils"/>
    </source>
</evidence>
<gene>
    <name evidence="2" type="ORF">F6J89_23775</name>
</gene>
<accession>A0A6B3NJ51</accession>
<feature type="coiled-coil region" evidence="1">
    <location>
        <begin position="16"/>
        <end position="43"/>
    </location>
</feature>
<keyword evidence="1" id="KW-0175">Coiled coil</keyword>
<sequence length="134" mass="15167">SDESAANWRRLYNTEAQQRRTQMRLAQQQIETLQTKIQQLQGGKTQLLSDDSEASSAIEQEVTQIASTEKLRAKLIEVMLERESLIKALKTEQDQHAETRKNLTAVIGDTIEQLSKNSGSTQINKNKKVSNKLN</sequence>
<name>A0A6B3NJ51_9CYAN</name>
<dbReference type="EMBL" id="JAAHFQ010000585">
    <property type="protein sequence ID" value="NER30552.1"/>
    <property type="molecule type" value="Genomic_DNA"/>
</dbReference>
<protein>
    <submittedName>
        <fullName evidence="2">Uncharacterized protein</fullName>
    </submittedName>
</protein>
<reference evidence="2" key="1">
    <citation type="submission" date="2019-11" db="EMBL/GenBank/DDBJ databases">
        <title>Genomic insights into an expanded diversity of filamentous marine cyanobacteria reveals the extraordinary biosynthetic potential of Moorea and Okeania.</title>
        <authorList>
            <person name="Ferreira Leao T."/>
            <person name="Wang M."/>
            <person name="Moss N."/>
            <person name="Da Silva R."/>
            <person name="Sanders J."/>
            <person name="Nurk S."/>
            <person name="Gurevich A."/>
            <person name="Humphrey G."/>
            <person name="Reher R."/>
            <person name="Zhu Q."/>
            <person name="Belda-Ferre P."/>
            <person name="Glukhov E."/>
            <person name="Rex R."/>
            <person name="Dorrestein P.C."/>
            <person name="Knight R."/>
            <person name="Pevzner P."/>
            <person name="Gerwick W.H."/>
            <person name="Gerwick L."/>
        </authorList>
    </citation>
    <scope>NUCLEOTIDE SEQUENCE</scope>
    <source>
        <strain evidence="2">SIO1C4</strain>
    </source>
</reference>
<proteinExistence type="predicted"/>
<dbReference type="AlphaFoldDB" id="A0A6B3NJ51"/>
<evidence type="ECO:0000313" key="2">
    <source>
        <dbReference type="EMBL" id="NER30552.1"/>
    </source>
</evidence>
<organism evidence="2">
    <name type="scientific">Symploca sp. SIO1C4</name>
    <dbReference type="NCBI Taxonomy" id="2607765"/>
    <lineage>
        <taxon>Bacteria</taxon>
        <taxon>Bacillati</taxon>
        <taxon>Cyanobacteriota</taxon>
        <taxon>Cyanophyceae</taxon>
        <taxon>Coleofasciculales</taxon>
        <taxon>Coleofasciculaceae</taxon>
        <taxon>Symploca</taxon>
    </lineage>
</organism>
<feature type="non-terminal residue" evidence="2">
    <location>
        <position position="1"/>
    </location>
</feature>
<comment type="caution">
    <text evidence="2">The sequence shown here is derived from an EMBL/GenBank/DDBJ whole genome shotgun (WGS) entry which is preliminary data.</text>
</comment>